<evidence type="ECO:0000259" key="3">
    <source>
        <dbReference type="Pfam" id="PF00561"/>
    </source>
</evidence>
<feature type="domain" description="Peptidase S33 tripeptidyl aminopeptidase-like C-terminal" evidence="4">
    <location>
        <begin position="426"/>
        <end position="516"/>
    </location>
</feature>
<dbReference type="Proteomes" id="UP001646141">
    <property type="component" value="Unassembled WGS sequence"/>
</dbReference>
<dbReference type="SUPFAM" id="SSF53474">
    <property type="entry name" value="alpha/beta-Hydrolases"/>
    <property type="match status" value="1"/>
</dbReference>
<comment type="similarity">
    <text evidence="1">Belongs to the peptidase S33 family.</text>
</comment>
<dbReference type="Gene3D" id="3.40.50.1820">
    <property type="entry name" value="alpha/beta hydrolase"/>
    <property type="match status" value="1"/>
</dbReference>
<evidence type="ECO:0000313" key="6">
    <source>
        <dbReference type="Proteomes" id="UP001646141"/>
    </source>
</evidence>
<dbReference type="InterPro" id="IPR013595">
    <property type="entry name" value="Pept_S33_TAP-like_C"/>
</dbReference>
<keyword evidence="6" id="KW-1185">Reference proteome</keyword>
<keyword evidence="2 5" id="KW-0378">Hydrolase</keyword>
<reference evidence="5 6" key="1">
    <citation type="submission" date="2018-09" db="EMBL/GenBank/DDBJ databases">
        <title>Comparative genomics of Leucobacter spp.</title>
        <authorList>
            <person name="Reis A.C."/>
            <person name="Kolvenbach B.A."/>
            <person name="Corvini P.F.X."/>
            <person name="Nunes O.C."/>
        </authorList>
    </citation>
    <scope>NUCLEOTIDE SEQUENCE [LARGE SCALE GENOMIC DNA]</scope>
    <source>
        <strain evidence="5 6">L-1</strain>
    </source>
</reference>
<dbReference type="InterPro" id="IPR000073">
    <property type="entry name" value="AB_hydrolase_1"/>
</dbReference>
<evidence type="ECO:0000259" key="4">
    <source>
        <dbReference type="Pfam" id="PF08386"/>
    </source>
</evidence>
<dbReference type="PANTHER" id="PTHR43248:SF25">
    <property type="entry name" value="AB HYDROLASE-1 DOMAIN-CONTAINING PROTEIN-RELATED"/>
    <property type="match status" value="1"/>
</dbReference>
<accession>A0ABS1SUB3</accession>
<sequence>MSARTRSRKRAPHAPGDRRLRGRTLLTAASAGLVAALALLTACAPVERTASALQSETFPGAYAQTIELGECGDDFGLDAETAKRVGDLGAPVDTFECATVEAPLDWNTPRNHDTIELAVVRVPATGPTKLGALFGNPGGPGGSGIDYTWNQTASPGVQELLAHYDVIGFDPRGTGRSDAVDCEPVSSIFEVQLAVCADDFPLARTMGTSQVARDMDLLRALQGEDRMNYLGYSYGTILGATYSTLFPERVGRMVLDSAPDETWAAPAGTFDQAVAMATELVAMVEDCEETPGVTACPITSEDELLAAQAALTEQPIVASDGTEVTGDTLSGYLMTGLYGRALTRVTVLNHVAGLLERDPAQVDAVVAAMSDGGAAVSSSGLIVRCHSLPDDPGIVELLNHIEDQGVPRLLGGPEITDDVLRPFADVSCDALPESGTDLEAFSAPDDQTMLVIGIEGDHATPFANGKNLAMQMGNTRFLTVEGHGHGASFTDRSSCADQATTAFLLEGELPAKGTVCPAN</sequence>
<evidence type="ECO:0000256" key="1">
    <source>
        <dbReference type="ARBA" id="ARBA00010088"/>
    </source>
</evidence>
<name>A0ABS1SUB3_9MICO</name>
<dbReference type="RefSeq" id="WP_202382914.1">
    <property type="nucleotide sequence ID" value="NZ_BAAAMA010000010.1"/>
</dbReference>
<evidence type="ECO:0000256" key="2">
    <source>
        <dbReference type="ARBA" id="ARBA00022801"/>
    </source>
</evidence>
<dbReference type="InterPro" id="IPR051601">
    <property type="entry name" value="Serine_prot/Carboxylest_S33"/>
</dbReference>
<dbReference type="Pfam" id="PF00561">
    <property type="entry name" value="Abhydrolase_1"/>
    <property type="match status" value="1"/>
</dbReference>
<protein>
    <submittedName>
        <fullName evidence="5">Alpha/beta hydrolase</fullName>
    </submittedName>
</protein>
<dbReference type="Pfam" id="PF08386">
    <property type="entry name" value="Abhydrolase_4"/>
    <property type="match status" value="1"/>
</dbReference>
<evidence type="ECO:0000313" key="5">
    <source>
        <dbReference type="EMBL" id="MBL3690752.1"/>
    </source>
</evidence>
<feature type="domain" description="AB hydrolase-1" evidence="3">
    <location>
        <begin position="137"/>
        <end position="270"/>
    </location>
</feature>
<dbReference type="InterPro" id="IPR029058">
    <property type="entry name" value="AB_hydrolase_fold"/>
</dbReference>
<dbReference type="GO" id="GO:0016787">
    <property type="term" value="F:hydrolase activity"/>
    <property type="evidence" value="ECO:0007669"/>
    <property type="project" value="UniProtKB-KW"/>
</dbReference>
<dbReference type="PANTHER" id="PTHR43248">
    <property type="entry name" value="2-SUCCINYL-6-HYDROXY-2,4-CYCLOHEXADIENE-1-CARBOXYLATE SYNTHASE"/>
    <property type="match status" value="1"/>
</dbReference>
<organism evidence="5 6">
    <name type="scientific">Leucobacter chromiireducens subsp. chromiireducens</name>
    <dbReference type="NCBI Taxonomy" id="660067"/>
    <lineage>
        <taxon>Bacteria</taxon>
        <taxon>Bacillati</taxon>
        <taxon>Actinomycetota</taxon>
        <taxon>Actinomycetes</taxon>
        <taxon>Micrococcales</taxon>
        <taxon>Microbacteriaceae</taxon>
        <taxon>Leucobacter</taxon>
    </lineage>
</organism>
<dbReference type="EMBL" id="QYAD01000004">
    <property type="protein sequence ID" value="MBL3690752.1"/>
    <property type="molecule type" value="Genomic_DNA"/>
</dbReference>
<comment type="caution">
    <text evidence="5">The sequence shown here is derived from an EMBL/GenBank/DDBJ whole genome shotgun (WGS) entry which is preliminary data.</text>
</comment>
<proteinExistence type="inferred from homology"/>
<gene>
    <name evidence="5" type="ORF">D3226_12445</name>
</gene>